<feature type="region of interest" description="Disordered" evidence="2">
    <location>
        <begin position="663"/>
        <end position="696"/>
    </location>
</feature>
<feature type="compositionally biased region" description="Gly residues" evidence="2">
    <location>
        <begin position="611"/>
        <end position="628"/>
    </location>
</feature>
<dbReference type="Gene3D" id="3.30.50.10">
    <property type="entry name" value="Erythroid Transcription Factor GATA-1, subunit A"/>
    <property type="match status" value="1"/>
</dbReference>
<feature type="domain" description="GATA-type" evidence="3">
    <location>
        <begin position="551"/>
        <end position="610"/>
    </location>
</feature>
<keyword evidence="1" id="KW-0479">Metal-binding</keyword>
<protein>
    <recommendedName>
        <fullName evidence="3">GATA-type domain-containing protein</fullName>
    </recommendedName>
</protein>
<reference evidence="4" key="1">
    <citation type="journal article" date="2022" name="G3 (Bethesda)">
        <title>High quality genome of the basidiomycete yeast Dioszegia hungarica PDD-24b-2 isolated from cloud water.</title>
        <authorList>
            <person name="Jarrige D."/>
            <person name="Haridas S."/>
            <person name="Bleykasten-Grosshans C."/>
            <person name="Joly M."/>
            <person name="Nadalig T."/>
            <person name="Sancelme M."/>
            <person name="Vuilleumier S."/>
            <person name="Grigoriev I.V."/>
            <person name="Amato P."/>
            <person name="Bringel F."/>
        </authorList>
    </citation>
    <scope>NUCLEOTIDE SEQUENCE</scope>
    <source>
        <strain evidence="4">PDD-24b-2</strain>
    </source>
</reference>
<organism evidence="4 5">
    <name type="scientific">Dioszegia hungarica</name>
    <dbReference type="NCBI Taxonomy" id="4972"/>
    <lineage>
        <taxon>Eukaryota</taxon>
        <taxon>Fungi</taxon>
        <taxon>Dikarya</taxon>
        <taxon>Basidiomycota</taxon>
        <taxon>Agaricomycotina</taxon>
        <taxon>Tremellomycetes</taxon>
        <taxon>Tremellales</taxon>
        <taxon>Bulleribasidiaceae</taxon>
        <taxon>Dioszegia</taxon>
    </lineage>
</organism>
<feature type="compositionally biased region" description="Low complexity" evidence="2">
    <location>
        <begin position="680"/>
        <end position="696"/>
    </location>
</feature>
<evidence type="ECO:0000259" key="3">
    <source>
        <dbReference type="PROSITE" id="PS50114"/>
    </source>
</evidence>
<dbReference type="PROSITE" id="PS50114">
    <property type="entry name" value="GATA_ZN_FINGER_2"/>
    <property type="match status" value="1"/>
</dbReference>
<evidence type="ECO:0000313" key="4">
    <source>
        <dbReference type="EMBL" id="KAI9633228.1"/>
    </source>
</evidence>
<dbReference type="GO" id="GO:0006355">
    <property type="term" value="P:regulation of DNA-templated transcription"/>
    <property type="evidence" value="ECO:0007669"/>
    <property type="project" value="InterPro"/>
</dbReference>
<dbReference type="InterPro" id="IPR013088">
    <property type="entry name" value="Znf_NHR/GATA"/>
</dbReference>
<evidence type="ECO:0000313" key="5">
    <source>
        <dbReference type="Proteomes" id="UP001164286"/>
    </source>
</evidence>
<feature type="compositionally biased region" description="Pro residues" evidence="2">
    <location>
        <begin position="350"/>
        <end position="359"/>
    </location>
</feature>
<feature type="compositionally biased region" description="Pro residues" evidence="2">
    <location>
        <begin position="387"/>
        <end position="399"/>
    </location>
</feature>
<dbReference type="SUPFAM" id="SSF57716">
    <property type="entry name" value="Glucocorticoid receptor-like (DNA-binding domain)"/>
    <property type="match status" value="1"/>
</dbReference>
<keyword evidence="5" id="KW-1185">Reference proteome</keyword>
<dbReference type="GO" id="GO:0043565">
    <property type="term" value="F:sequence-specific DNA binding"/>
    <property type="evidence" value="ECO:0007669"/>
    <property type="project" value="InterPro"/>
</dbReference>
<evidence type="ECO:0000256" key="2">
    <source>
        <dbReference type="SAM" id="MobiDB-lite"/>
    </source>
</evidence>
<dbReference type="GO" id="GO:0008270">
    <property type="term" value="F:zinc ion binding"/>
    <property type="evidence" value="ECO:0007669"/>
    <property type="project" value="UniProtKB-KW"/>
</dbReference>
<accession>A0AA38H2Z7</accession>
<feature type="compositionally biased region" description="Low complexity" evidence="2">
    <location>
        <begin position="360"/>
        <end position="376"/>
    </location>
</feature>
<sequence>MTPAPGKIHTLPVKVSYTVDSSAQTYFTVLPERQKVYVHPRPSSRSTGASAGASSDAGYYGGDSQGEEGGLGSCVLKSVAWGVCYASPECVPAPTSHDFSVYSLDPSPTSTSTSRAFPSQSDNGDLDPLPAERWDGKGFLSWALYEPNDGTTLIRGRVVYDPDAFEGVSFNPAGGLEGLLALSQEGEGEGEEGWGLEVQLSLRMVNLGGRAVGDKKEFGEMLARVKEGGAGRGGGGLPIMSLPAPLPAVRREEVPGRRRIEPRLIDQSEVSGGTFGISTGLERRGLGGAVGGPGPARTSSSAAANLPTSEGSRPRPPLPHRSSLSGVTSVPPSSVPMAATSSESSRPMFAAPPLPPASLTPPNSNSKPPASSAAPVSDRDERETTPPTAPTRRSPPPSTPSRLQAILRSDAKLSPNLARSLANNPTLLRLLKSVPASAAPLAALNKLRSPFDNESGEADAGGSSTDPGLYGPPPPPPAFLRSSPAQAQAGAAAGTGTGTKPSPAGSSASHAAATPNFNTPGSAATITKASTNGKKGAAASASASGSTSGTGAIGRMCDNCETTKSRCWHSRPSKAQPGAVMSVCEECAVYFNKHKKMRPVSLTAKAAGAGAVGQGEGEGSGSGEGTPGAGTSAKAKGKAKAKAAEPKKTGVGVGVGVGVGIGVGAGAETTPPTSVSKTGAAEMMAAASAAEPRGPV</sequence>
<dbReference type="EMBL" id="JAKWFO010000011">
    <property type="protein sequence ID" value="KAI9633228.1"/>
    <property type="molecule type" value="Genomic_DNA"/>
</dbReference>
<comment type="caution">
    <text evidence="4">The sequence shown here is derived from an EMBL/GenBank/DDBJ whole genome shotgun (WGS) entry which is preliminary data.</text>
</comment>
<dbReference type="AlphaFoldDB" id="A0AA38H2Z7"/>
<feature type="compositionally biased region" description="Low complexity" evidence="2">
    <location>
        <begin position="482"/>
        <end position="515"/>
    </location>
</feature>
<evidence type="ECO:0000256" key="1">
    <source>
        <dbReference type="PROSITE-ProRule" id="PRU00094"/>
    </source>
</evidence>
<dbReference type="RefSeq" id="XP_052943005.1">
    <property type="nucleotide sequence ID" value="XM_053087710.1"/>
</dbReference>
<feature type="region of interest" description="Disordered" evidence="2">
    <location>
        <begin position="450"/>
        <end position="527"/>
    </location>
</feature>
<dbReference type="SMART" id="SM00401">
    <property type="entry name" value="ZnF_GATA"/>
    <property type="match status" value="1"/>
</dbReference>
<keyword evidence="1" id="KW-0862">Zinc</keyword>
<dbReference type="Proteomes" id="UP001164286">
    <property type="component" value="Unassembled WGS sequence"/>
</dbReference>
<gene>
    <name evidence="4" type="ORF">MKK02DRAFT_29102</name>
</gene>
<feature type="region of interest" description="Disordered" evidence="2">
    <location>
        <begin position="611"/>
        <end position="634"/>
    </location>
</feature>
<feature type="compositionally biased region" description="Polar residues" evidence="2">
    <location>
        <begin position="516"/>
        <end position="525"/>
    </location>
</feature>
<feature type="compositionally biased region" description="Polar residues" evidence="2">
    <location>
        <begin position="297"/>
        <end position="311"/>
    </location>
</feature>
<feature type="compositionally biased region" description="Low complexity" evidence="2">
    <location>
        <begin position="320"/>
        <end position="342"/>
    </location>
</feature>
<feature type="region of interest" description="Disordered" evidence="2">
    <location>
        <begin position="266"/>
        <end position="417"/>
    </location>
</feature>
<dbReference type="GeneID" id="77726915"/>
<dbReference type="InterPro" id="IPR000679">
    <property type="entry name" value="Znf_GATA"/>
</dbReference>
<name>A0AA38H2Z7_9TREE</name>
<proteinExistence type="predicted"/>
<keyword evidence="1" id="KW-0863">Zinc-finger</keyword>